<dbReference type="PANTHER" id="PTHR11188:SF17">
    <property type="entry name" value="FI21816P1"/>
    <property type="match status" value="1"/>
</dbReference>
<evidence type="ECO:0000313" key="4">
    <source>
        <dbReference type="Proteomes" id="UP000565441"/>
    </source>
</evidence>
<gene>
    <name evidence="3" type="ORF">D9615_000766</name>
</gene>
<evidence type="ECO:0000256" key="1">
    <source>
        <dbReference type="SAM" id="MobiDB-lite"/>
    </source>
</evidence>
<dbReference type="InterPro" id="IPR014752">
    <property type="entry name" value="Arrestin-like_C"/>
</dbReference>
<sequence>MPSDAPPVYSRTGSPVSESASPDVLEAYQESPRYSKVFALHGRPTPASRSSHPLRTPHTFTLQSSKTPWITLKCISRAGSPTNTPKYEGRDQIAGSIKLDLTGPMYINVITISVRGRIITAGTEEGSYTFLDDTHILWSKAQGDPRHASSMRSIKLEGKMAPGEYSWDFSFPFPGTIATVVESRIPPVTKAHTTPQSFLEHGTSVTVQYELVLHVGRGALRPDRNIIAPIIYTPRIVPDPPSALRQLAYREASPLMEPIADPDGWLTLASVAVLVKRSPSQDPVEIKCKLSIAKPLCYARGTVIPCTLTLRCPDAVALDAIALPDAIKVALQRRVKYCQKGARQTLRKPITETLDVQDAVWWASMDDATYQGDDQSRTIQGEIHLHKNLQPSSDLPSFTVEYLVVFLPFCSPAFVCDNKKTPLATQLVTIGTFPPRGPRTREYSTRMNTDYSSSRRDPVVLARGFGVNYR</sequence>
<evidence type="ECO:0000259" key="2">
    <source>
        <dbReference type="Pfam" id="PF00339"/>
    </source>
</evidence>
<comment type="caution">
    <text evidence="3">The sequence shown here is derived from an EMBL/GenBank/DDBJ whole genome shotgun (WGS) entry which is preliminary data.</text>
</comment>
<keyword evidence="4" id="KW-1185">Reference proteome</keyword>
<dbReference type="PANTHER" id="PTHR11188">
    <property type="entry name" value="ARRESTIN DOMAIN CONTAINING PROTEIN"/>
    <property type="match status" value="1"/>
</dbReference>
<dbReference type="GO" id="GO:0005737">
    <property type="term" value="C:cytoplasm"/>
    <property type="evidence" value="ECO:0007669"/>
    <property type="project" value="TreeGrafter"/>
</dbReference>
<dbReference type="Gene3D" id="2.60.40.640">
    <property type="match status" value="1"/>
</dbReference>
<reference evidence="3 4" key="1">
    <citation type="journal article" date="2020" name="ISME J.">
        <title>Uncovering the hidden diversity of litter-decomposition mechanisms in mushroom-forming fungi.</title>
        <authorList>
            <person name="Floudas D."/>
            <person name="Bentzer J."/>
            <person name="Ahren D."/>
            <person name="Johansson T."/>
            <person name="Persson P."/>
            <person name="Tunlid A."/>
        </authorList>
    </citation>
    <scope>NUCLEOTIDE SEQUENCE [LARGE SCALE GENOMIC DNA]</scope>
    <source>
        <strain evidence="3 4">CBS 661.87</strain>
    </source>
</reference>
<dbReference type="Pfam" id="PF00339">
    <property type="entry name" value="Arrestin_N"/>
    <property type="match status" value="1"/>
</dbReference>
<feature type="region of interest" description="Disordered" evidence="1">
    <location>
        <begin position="1"/>
        <end position="25"/>
    </location>
</feature>
<dbReference type="InterPro" id="IPR050357">
    <property type="entry name" value="Arrestin_domain-protein"/>
</dbReference>
<feature type="compositionally biased region" description="Polar residues" evidence="1">
    <location>
        <begin position="11"/>
        <end position="20"/>
    </location>
</feature>
<dbReference type="Proteomes" id="UP000565441">
    <property type="component" value="Unassembled WGS sequence"/>
</dbReference>
<dbReference type="OrthoDB" id="3262423at2759"/>
<evidence type="ECO:0000313" key="3">
    <source>
        <dbReference type="EMBL" id="KAF5388070.1"/>
    </source>
</evidence>
<feature type="domain" description="Arrestin-like N-terminal" evidence="2">
    <location>
        <begin position="87"/>
        <end position="215"/>
    </location>
</feature>
<proteinExistence type="predicted"/>
<organism evidence="3 4">
    <name type="scientific">Tricholomella constricta</name>
    <dbReference type="NCBI Taxonomy" id="117010"/>
    <lineage>
        <taxon>Eukaryota</taxon>
        <taxon>Fungi</taxon>
        <taxon>Dikarya</taxon>
        <taxon>Basidiomycota</taxon>
        <taxon>Agaricomycotina</taxon>
        <taxon>Agaricomycetes</taxon>
        <taxon>Agaricomycetidae</taxon>
        <taxon>Agaricales</taxon>
        <taxon>Tricholomatineae</taxon>
        <taxon>Lyophyllaceae</taxon>
        <taxon>Tricholomella</taxon>
    </lineage>
</organism>
<dbReference type="EMBL" id="JAACJP010000001">
    <property type="protein sequence ID" value="KAF5388070.1"/>
    <property type="molecule type" value="Genomic_DNA"/>
</dbReference>
<name>A0A8H5MB72_9AGAR</name>
<dbReference type="InterPro" id="IPR011021">
    <property type="entry name" value="Arrestin-like_N"/>
</dbReference>
<accession>A0A8H5MB72</accession>
<dbReference type="AlphaFoldDB" id="A0A8H5MB72"/>
<protein>
    <recommendedName>
        <fullName evidence="2">Arrestin-like N-terminal domain-containing protein</fullName>
    </recommendedName>
</protein>
<dbReference type="GO" id="GO:0015031">
    <property type="term" value="P:protein transport"/>
    <property type="evidence" value="ECO:0007669"/>
    <property type="project" value="TreeGrafter"/>
</dbReference>